<dbReference type="NCBIfam" id="TIGR03696">
    <property type="entry name" value="Rhs_assc_core"/>
    <property type="match status" value="1"/>
</dbReference>
<dbReference type="Proteomes" id="UP001232117">
    <property type="component" value="Chromosome"/>
</dbReference>
<dbReference type="Gene3D" id="2.180.10.10">
    <property type="entry name" value="RHS repeat-associated core"/>
    <property type="match status" value="1"/>
</dbReference>
<proteinExistence type="predicted"/>
<evidence type="ECO:0000313" key="2">
    <source>
        <dbReference type="Proteomes" id="UP001232117"/>
    </source>
</evidence>
<dbReference type="EMBL" id="CP092332">
    <property type="protein sequence ID" value="WGK95144.1"/>
    <property type="molecule type" value="Genomic_DNA"/>
</dbReference>
<protein>
    <recommendedName>
        <fullName evidence="3">RHS repeat-associated core domain-containing protein</fullName>
    </recommendedName>
</protein>
<evidence type="ECO:0008006" key="3">
    <source>
        <dbReference type="Google" id="ProtNLM"/>
    </source>
</evidence>
<keyword evidence="2" id="KW-1185">Reference proteome</keyword>
<reference evidence="1 2" key="1">
    <citation type="submission" date="2023-06" db="EMBL/GenBank/DDBJ databases">
        <title>Complete Genome Sequence of Flavobacterium keumense K3R-10.</title>
        <authorList>
            <person name="Jeong H."/>
            <person name="Jhang S.Y."/>
            <person name="Kim J.N."/>
        </authorList>
    </citation>
    <scope>NUCLEOTIDE SEQUENCE [LARGE SCALE GENOMIC DNA]</scope>
    <source>
        <strain evidence="1 2">K3R-10</strain>
    </source>
</reference>
<sequence>MATSVKGLATGSWTRVATTTAETKGETAHTLYDVKYHPVRTHNKNYLGGYTYTDSKVDAFTGQVQYTIECHRRLITDTELVVKQNFTYSAQDRLMKHTHQINGGAEQLLAENTYDELGQLVSKKVGNTIATPLQKVDYTYNIRGWMKSINNPNALQQGSDPADLFGFKINYNTVEGSVAVANKLYNGNIAETFWSTATDGGFVRNYGYKYDQLNRLKDATYQKSNVVTNMYNENLTYDKNGNILTLKRNGDRDVQTGTIGIDNLSYGYATNSNKLMSVVDNTNNTSGFNDFNKSGNDYAYDVNGNMTLDKNKKITAITYNHLNLPTKIVFTTGNIVYIYNAAGQKVQKVVTTTTPASVVTTDYLGGYQYKNTALQYFPTAEGYVKNTPMGSTNAYSYVFNYTDHLRNTRLSYTKNPSTNVLTILEESNYYPFGLKHNGYNPISPVPENRRLFNGKELQEELGLNMYDYGSRMYDSARAGWSNVDPLAEKMRRWSPYNYAFDNPIRFIDPDGMKPVDWINWTGQDGKQHLTYDPKIKTLQEAKDKGYSTASQVFAKGRGTNDKTNEVVSFQEGGKFSINGKTMNSADGAYTTQTGAIIDRNKSGVEQITAVGQGVGDGITAIGLVTFPPLAGAGEAISNTFLGLEVLDNLSTEGLSKETVIDNGVKVGLSIGFGELGKAGVKGTQTVAGEATVKAGKNMVSESIIQATTMAGQKATEKIIEDKRK</sequence>
<gene>
    <name evidence="1" type="ORF">MG292_02630</name>
</gene>
<accession>A0ABY8N7D3</accession>
<evidence type="ECO:0000313" key="1">
    <source>
        <dbReference type="EMBL" id="WGK95144.1"/>
    </source>
</evidence>
<dbReference type="RefSeq" id="WP_264534243.1">
    <property type="nucleotide sequence ID" value="NZ_CP092332.1"/>
</dbReference>
<dbReference type="InterPro" id="IPR022385">
    <property type="entry name" value="Rhs_assc_core"/>
</dbReference>
<name>A0ABY8N7D3_9FLAO</name>
<organism evidence="1 2">
    <name type="scientific">Flavobacterium keumense</name>
    <dbReference type="NCBI Taxonomy" id="1306518"/>
    <lineage>
        <taxon>Bacteria</taxon>
        <taxon>Pseudomonadati</taxon>
        <taxon>Bacteroidota</taxon>
        <taxon>Flavobacteriia</taxon>
        <taxon>Flavobacteriales</taxon>
        <taxon>Flavobacteriaceae</taxon>
        <taxon>Flavobacterium</taxon>
    </lineage>
</organism>